<keyword evidence="2" id="KW-1185">Reference proteome</keyword>
<gene>
    <name evidence="1" type="ORF">LNINA_LOCUS7636</name>
</gene>
<organism evidence="1 2">
    <name type="scientific">Leptosia nina</name>
    <dbReference type="NCBI Taxonomy" id="320188"/>
    <lineage>
        <taxon>Eukaryota</taxon>
        <taxon>Metazoa</taxon>
        <taxon>Ecdysozoa</taxon>
        <taxon>Arthropoda</taxon>
        <taxon>Hexapoda</taxon>
        <taxon>Insecta</taxon>
        <taxon>Pterygota</taxon>
        <taxon>Neoptera</taxon>
        <taxon>Endopterygota</taxon>
        <taxon>Lepidoptera</taxon>
        <taxon>Glossata</taxon>
        <taxon>Ditrysia</taxon>
        <taxon>Papilionoidea</taxon>
        <taxon>Pieridae</taxon>
        <taxon>Pierinae</taxon>
        <taxon>Leptosia</taxon>
    </lineage>
</organism>
<evidence type="ECO:0000313" key="1">
    <source>
        <dbReference type="EMBL" id="CAK1548219.1"/>
    </source>
</evidence>
<dbReference type="AlphaFoldDB" id="A0AAV1JFD7"/>
<protein>
    <submittedName>
        <fullName evidence="1">Uncharacterized protein</fullName>
    </submittedName>
</protein>
<dbReference type="EMBL" id="CAVLEF010000010">
    <property type="protein sequence ID" value="CAK1548219.1"/>
    <property type="molecule type" value="Genomic_DNA"/>
</dbReference>
<evidence type="ECO:0000313" key="2">
    <source>
        <dbReference type="Proteomes" id="UP001497472"/>
    </source>
</evidence>
<comment type="caution">
    <text evidence="1">The sequence shown here is derived from an EMBL/GenBank/DDBJ whole genome shotgun (WGS) entry which is preliminary data.</text>
</comment>
<name>A0AAV1JFD7_9NEOP</name>
<reference evidence="1 2" key="1">
    <citation type="submission" date="2023-11" db="EMBL/GenBank/DDBJ databases">
        <authorList>
            <person name="Okamura Y."/>
        </authorList>
    </citation>
    <scope>NUCLEOTIDE SEQUENCE [LARGE SCALE GENOMIC DNA]</scope>
</reference>
<sequence length="123" mass="14210">MWKAIIQKRRKFSDELPCEESYAALAAMQGGTAATLPPSLDALRALSLNFYCEKNVIHSIVFMKRAYQTHSLWPLNKVNLHDNFAEFTKRRDPHHGFWISKDFVLSTKKGPLESQHVLVKIFH</sequence>
<accession>A0AAV1JFD7</accession>
<dbReference type="Proteomes" id="UP001497472">
    <property type="component" value="Unassembled WGS sequence"/>
</dbReference>
<proteinExistence type="predicted"/>